<feature type="domain" description="Cyclic nucleotide-binding" evidence="4">
    <location>
        <begin position="18"/>
        <end position="119"/>
    </location>
</feature>
<dbReference type="AlphaFoldDB" id="A0A0H3PAW4"/>
<organism evidence="5 6">
    <name type="scientific">Campylobacter jejuni subsp. jejuni serotype O:23/36 (strain 81-176)</name>
    <dbReference type="NCBI Taxonomy" id="354242"/>
    <lineage>
        <taxon>Bacteria</taxon>
        <taxon>Pseudomonadati</taxon>
        <taxon>Campylobacterota</taxon>
        <taxon>Epsilonproteobacteria</taxon>
        <taxon>Campylobacterales</taxon>
        <taxon>Campylobacteraceae</taxon>
        <taxon>Campylobacter</taxon>
    </lineage>
</organism>
<dbReference type="InterPro" id="IPR000595">
    <property type="entry name" value="cNMP-bd_dom"/>
</dbReference>
<proteinExistence type="predicted"/>
<dbReference type="Pfam" id="PF00027">
    <property type="entry name" value="cNMP_binding"/>
    <property type="match status" value="1"/>
</dbReference>
<dbReference type="SUPFAM" id="SSF46785">
    <property type="entry name" value="Winged helix' DNA-binding domain"/>
    <property type="match status" value="1"/>
</dbReference>
<dbReference type="InterPro" id="IPR050397">
    <property type="entry name" value="Env_Response_Regulators"/>
</dbReference>
<dbReference type="Proteomes" id="UP000000646">
    <property type="component" value="Chromosome"/>
</dbReference>
<keyword evidence="2" id="KW-0238">DNA-binding</keyword>
<accession>A0A0H3PAW4</accession>
<dbReference type="GO" id="GO:0005829">
    <property type="term" value="C:cytosol"/>
    <property type="evidence" value="ECO:0007669"/>
    <property type="project" value="TreeGrafter"/>
</dbReference>
<dbReference type="KEGG" id="cjj:CJJ81176_0491"/>
<dbReference type="InterPro" id="IPR036390">
    <property type="entry name" value="WH_DNA-bd_sf"/>
</dbReference>
<dbReference type="HOGENOM" id="CLU_075053_4_3_7"/>
<dbReference type="CDD" id="cd00038">
    <property type="entry name" value="CAP_ED"/>
    <property type="match status" value="1"/>
</dbReference>
<dbReference type="Gene3D" id="1.10.10.10">
    <property type="entry name" value="Winged helix-like DNA-binding domain superfamily/Winged helix DNA-binding domain"/>
    <property type="match status" value="1"/>
</dbReference>
<dbReference type="GO" id="GO:0003700">
    <property type="term" value="F:DNA-binding transcription factor activity"/>
    <property type="evidence" value="ECO:0007669"/>
    <property type="project" value="TreeGrafter"/>
</dbReference>
<dbReference type="eggNOG" id="COG0664">
    <property type="taxonomic scope" value="Bacteria"/>
</dbReference>
<dbReference type="Gene3D" id="2.60.120.10">
    <property type="entry name" value="Jelly Rolls"/>
    <property type="match status" value="1"/>
</dbReference>
<dbReference type="SUPFAM" id="SSF51206">
    <property type="entry name" value="cAMP-binding domain-like"/>
    <property type="match status" value="1"/>
</dbReference>
<dbReference type="PANTHER" id="PTHR24567:SF26">
    <property type="entry name" value="REGULATORY PROTEIN YEIL"/>
    <property type="match status" value="1"/>
</dbReference>
<dbReference type="PANTHER" id="PTHR24567">
    <property type="entry name" value="CRP FAMILY TRANSCRIPTIONAL REGULATORY PROTEIN"/>
    <property type="match status" value="1"/>
</dbReference>
<dbReference type="EMBL" id="CP000538">
    <property type="protein sequence ID" value="EAQ73447.2"/>
    <property type="molecule type" value="Genomic_DNA"/>
</dbReference>
<dbReference type="GO" id="GO:0003677">
    <property type="term" value="F:DNA binding"/>
    <property type="evidence" value="ECO:0007669"/>
    <property type="project" value="UniProtKB-KW"/>
</dbReference>
<dbReference type="SMART" id="SM00100">
    <property type="entry name" value="cNMP"/>
    <property type="match status" value="1"/>
</dbReference>
<evidence type="ECO:0000313" key="5">
    <source>
        <dbReference type="EMBL" id="EAQ73447.2"/>
    </source>
</evidence>
<evidence type="ECO:0000313" key="6">
    <source>
        <dbReference type="Proteomes" id="UP000000646"/>
    </source>
</evidence>
<dbReference type="InterPro" id="IPR036388">
    <property type="entry name" value="WH-like_DNA-bd_sf"/>
</dbReference>
<keyword evidence="1" id="KW-0805">Transcription regulation</keyword>
<keyword evidence="3" id="KW-0804">Transcription</keyword>
<protein>
    <submittedName>
        <fullName evidence="5">Transcriptional regulator, putative</fullName>
    </submittedName>
</protein>
<gene>
    <name evidence="5" type="ordered locus">CJJ81176_0491</name>
</gene>
<dbReference type="InterPro" id="IPR014710">
    <property type="entry name" value="RmlC-like_jellyroll"/>
</dbReference>
<evidence type="ECO:0000256" key="3">
    <source>
        <dbReference type="ARBA" id="ARBA00023163"/>
    </source>
</evidence>
<evidence type="ECO:0000259" key="4">
    <source>
        <dbReference type="PROSITE" id="PS50042"/>
    </source>
</evidence>
<reference evidence="6" key="1">
    <citation type="submission" date="2006-12" db="EMBL/GenBank/DDBJ databases">
        <authorList>
            <person name="Fouts D.E."/>
            <person name="Nelson K.E."/>
            <person name="Sebastian Y."/>
        </authorList>
    </citation>
    <scope>NUCLEOTIDE SEQUENCE [LARGE SCALE GENOMIC DNA]</scope>
    <source>
        <strain evidence="6">81-176</strain>
    </source>
</reference>
<dbReference type="PROSITE" id="PS50042">
    <property type="entry name" value="CNMP_BINDING_3"/>
    <property type="match status" value="1"/>
</dbReference>
<name>A0A0H3PAW4_CAMJJ</name>
<evidence type="ECO:0000256" key="1">
    <source>
        <dbReference type="ARBA" id="ARBA00023015"/>
    </source>
</evidence>
<dbReference type="Pfam" id="PF13545">
    <property type="entry name" value="HTH_Crp_2"/>
    <property type="match status" value="1"/>
</dbReference>
<dbReference type="InterPro" id="IPR018490">
    <property type="entry name" value="cNMP-bd_dom_sf"/>
</dbReference>
<evidence type="ECO:0000256" key="2">
    <source>
        <dbReference type="ARBA" id="ARBA00023125"/>
    </source>
</evidence>
<sequence length="201" mass="23657">MYIMKDYLELLSSVGKLKKFQKNSILFYEGEEAKKFFILLKGKIRIYKSTASDKEITLHYFNPPNFIAEMPAFKKLNYPANAIFEEDGEILEIDFINFQNLCSENKEFNFLLISSLFDKIKILEKKLSQNALDLRTRLLKYLLENEKNLDTISQKQIAIDLNVRAQSLSRVLKELKISELIDTKKGRIEILNKDMIMKELW</sequence>
<dbReference type="InterPro" id="IPR012318">
    <property type="entry name" value="HTH_CRP"/>
</dbReference>